<dbReference type="Proteomes" id="UP000887540">
    <property type="component" value="Unplaced"/>
</dbReference>
<evidence type="ECO:0000313" key="10">
    <source>
        <dbReference type="Proteomes" id="UP000887540"/>
    </source>
</evidence>
<evidence type="ECO:0000256" key="8">
    <source>
        <dbReference type="SAM" id="Phobius"/>
    </source>
</evidence>
<dbReference type="PANTHER" id="PTHR10796">
    <property type="entry name" value="PATCHED-RELATED"/>
    <property type="match status" value="1"/>
</dbReference>
<dbReference type="InterPro" id="IPR003392">
    <property type="entry name" value="PTHD_SSD"/>
</dbReference>
<dbReference type="GO" id="GO:0030659">
    <property type="term" value="C:cytoplasmic vesicle membrane"/>
    <property type="evidence" value="ECO:0007669"/>
    <property type="project" value="TreeGrafter"/>
</dbReference>
<comment type="similarity">
    <text evidence="2">Belongs to the patched family.</text>
</comment>
<accession>A0A914DRG4</accession>
<feature type="transmembrane region" description="Helical" evidence="8">
    <location>
        <begin position="493"/>
        <end position="520"/>
    </location>
</feature>
<keyword evidence="4 8" id="KW-1133">Transmembrane helix</keyword>
<evidence type="ECO:0000256" key="5">
    <source>
        <dbReference type="ARBA" id="ARBA00023136"/>
    </source>
</evidence>
<dbReference type="InterPro" id="IPR000731">
    <property type="entry name" value="SSD"/>
</dbReference>
<keyword evidence="6" id="KW-0325">Glycoprotein</keyword>
<organism evidence="10 11">
    <name type="scientific">Acrobeloides nanus</name>
    <dbReference type="NCBI Taxonomy" id="290746"/>
    <lineage>
        <taxon>Eukaryota</taxon>
        <taxon>Metazoa</taxon>
        <taxon>Ecdysozoa</taxon>
        <taxon>Nematoda</taxon>
        <taxon>Chromadorea</taxon>
        <taxon>Rhabditida</taxon>
        <taxon>Tylenchina</taxon>
        <taxon>Cephalobomorpha</taxon>
        <taxon>Cephaloboidea</taxon>
        <taxon>Cephalobidae</taxon>
        <taxon>Acrobeloides</taxon>
    </lineage>
</organism>
<evidence type="ECO:0000256" key="3">
    <source>
        <dbReference type="ARBA" id="ARBA00022692"/>
    </source>
</evidence>
<keyword evidence="10" id="KW-1185">Reference proteome</keyword>
<dbReference type="PANTHER" id="PTHR10796:SF90">
    <property type="entry name" value="SSD DOMAIN-CONTAINING PROTEIN"/>
    <property type="match status" value="1"/>
</dbReference>
<evidence type="ECO:0000256" key="2">
    <source>
        <dbReference type="ARBA" id="ARBA00005585"/>
    </source>
</evidence>
<feature type="transmembrane region" description="Helical" evidence="8">
    <location>
        <begin position="117"/>
        <end position="137"/>
    </location>
</feature>
<evidence type="ECO:0000256" key="1">
    <source>
        <dbReference type="ARBA" id="ARBA00004141"/>
    </source>
</evidence>
<comment type="subcellular location">
    <subcellularLocation>
        <location evidence="1">Membrane</location>
        <topology evidence="1">Multi-pass membrane protein</topology>
    </subcellularLocation>
</comment>
<dbReference type="Gene3D" id="1.20.1640.10">
    <property type="entry name" value="Multidrug efflux transporter AcrB transmembrane domain"/>
    <property type="match status" value="1"/>
</dbReference>
<dbReference type="SUPFAM" id="SSF82866">
    <property type="entry name" value="Multidrug efflux transporter AcrB transmembrane domain"/>
    <property type="match status" value="1"/>
</dbReference>
<dbReference type="InterPro" id="IPR051697">
    <property type="entry name" value="Patched_domain-protein"/>
</dbReference>
<dbReference type="GO" id="GO:0005886">
    <property type="term" value="C:plasma membrane"/>
    <property type="evidence" value="ECO:0007669"/>
    <property type="project" value="TreeGrafter"/>
</dbReference>
<evidence type="ECO:0000256" key="7">
    <source>
        <dbReference type="SAM" id="MobiDB-lite"/>
    </source>
</evidence>
<feature type="transmembrane region" description="Helical" evidence="8">
    <location>
        <begin position="423"/>
        <end position="445"/>
    </location>
</feature>
<feature type="domain" description="SSD" evidence="9">
    <location>
        <begin position="363"/>
        <end position="519"/>
    </location>
</feature>
<name>A0A914DRG4_9BILA</name>
<feature type="region of interest" description="Disordered" evidence="7">
    <location>
        <begin position="1"/>
        <end position="40"/>
    </location>
</feature>
<dbReference type="GO" id="GO:0006897">
    <property type="term" value="P:endocytosis"/>
    <property type="evidence" value="ECO:0007669"/>
    <property type="project" value="TreeGrafter"/>
</dbReference>
<dbReference type="PROSITE" id="PS50156">
    <property type="entry name" value="SSD"/>
    <property type="match status" value="1"/>
</dbReference>
<proteinExistence type="inferred from homology"/>
<evidence type="ECO:0000256" key="6">
    <source>
        <dbReference type="ARBA" id="ARBA00023180"/>
    </source>
</evidence>
<evidence type="ECO:0000256" key="4">
    <source>
        <dbReference type="ARBA" id="ARBA00022989"/>
    </source>
</evidence>
<feature type="transmembrane region" description="Helical" evidence="8">
    <location>
        <begin position="388"/>
        <end position="411"/>
    </location>
</feature>
<dbReference type="AlphaFoldDB" id="A0A914DRG4"/>
<evidence type="ECO:0000259" key="9">
    <source>
        <dbReference type="PROSITE" id="PS50156"/>
    </source>
</evidence>
<dbReference type="Pfam" id="PF02460">
    <property type="entry name" value="Patched"/>
    <property type="match status" value="1"/>
</dbReference>
<protein>
    <submittedName>
        <fullName evidence="11">SSD domain-containing protein</fullName>
    </submittedName>
</protein>
<reference evidence="11" key="1">
    <citation type="submission" date="2022-11" db="UniProtKB">
        <authorList>
            <consortium name="WormBaseParasite"/>
        </authorList>
    </citation>
    <scope>IDENTIFICATION</scope>
</reference>
<dbReference type="WBParaSite" id="ACRNAN_scaffold3614.g7016.t1">
    <property type="protein sequence ID" value="ACRNAN_scaffold3614.g7016.t1"/>
    <property type="gene ID" value="ACRNAN_scaffold3614.g7016"/>
</dbReference>
<keyword evidence="3 8" id="KW-0812">Transmembrane</keyword>
<feature type="transmembrane region" description="Helical" evidence="8">
    <location>
        <begin position="359"/>
        <end position="382"/>
    </location>
</feature>
<keyword evidence="5 8" id="KW-0472">Membrane</keyword>
<feature type="transmembrane region" description="Helical" evidence="8">
    <location>
        <begin position="565"/>
        <end position="588"/>
    </location>
</feature>
<sequence>MPSNDRCELQSLAPSGISITASGSGEGSDNEERSRRSNNMSCGYVNIPKLELSHCLDEEEVQEVNDVHEDSCLTKSKNHSDCSNQQTHELKFSWIWRYLSLRGVFHLLGQSIAICPWAYIVTSAIIASLSCGMYFMVLKDRIRDGYTPNNAPSRYETDVMREFWNSSGDPIMTAFLISARDNGSMLRTDYLNEAVNLHNFLLYNFTLKHKGKDMRYEDLCTPYCNMNLVLDLFKSGLDQQIEKLQHGKPLSETTNLTFPVSNVDDPHKYVGRNFSADEFIDGISQEQVVTNMEYVKVIMMIFRGDRTNTEKGEILSLWELAAYEFFMNEYNNELVETLVIGTEILDQEMIRDGQRLTPYFAAGFGFMIVFVTITVLGSALFYDEVDAGKFLVAAGATFCPIIAITTTYGLISLCGMRINSFMLVMPFLIMGIGVDDAFLMIHSWQRLSPRGYPISLRLGMVFEEVGPSITITSLTNFISFGIGAFTPTPEIRLFCLATAIAMGLDYIFELILFGPILALATKCEKPKNYKRNLKEDIFNSGWRKTVDSISKFILKLYCKIIGHRVFTIVLMFATGAYLYFAIIGVLNITTRLDSVKILPRDSPIQKPNLLLDKIIWAEYHPVTVLVNNPFDIKNEEQYSLFNKMLSEFESLPRCKGKQSTMLWLRDYEKYYKEGDFMEGLFSLLGFSSISVEETPDKPIKMDFSKIDDFLLSPFYKHWKAVLKLGEKDEKTGERQVNAFWFTVSYHNTSDWEARIELMTKWREIASRYMALNVTVWEANAMFVDQMLSLKSVALQ</sequence>
<evidence type="ECO:0000313" key="11">
    <source>
        <dbReference type="WBParaSite" id="ACRNAN_scaffold3614.g7016.t1"/>
    </source>
</evidence>
<dbReference type="GO" id="GO:0018996">
    <property type="term" value="P:molting cycle, collagen and cuticulin-based cuticle"/>
    <property type="evidence" value="ECO:0007669"/>
    <property type="project" value="TreeGrafter"/>
</dbReference>